<dbReference type="SUPFAM" id="SSF53335">
    <property type="entry name" value="S-adenosyl-L-methionine-dependent methyltransferases"/>
    <property type="match status" value="1"/>
</dbReference>
<feature type="domain" description="Methyltransferase type 11" evidence="2">
    <location>
        <begin position="81"/>
        <end position="177"/>
    </location>
</feature>
<dbReference type="GO" id="GO:0008757">
    <property type="term" value="F:S-adenosylmethionine-dependent methyltransferase activity"/>
    <property type="evidence" value="ECO:0007669"/>
    <property type="project" value="InterPro"/>
</dbReference>
<dbReference type="KEGG" id="spoa:EQM13_15655"/>
<dbReference type="InterPro" id="IPR029063">
    <property type="entry name" value="SAM-dependent_MTases_sf"/>
</dbReference>
<evidence type="ECO:0000313" key="3">
    <source>
        <dbReference type="EMBL" id="QAT62900.1"/>
    </source>
</evidence>
<dbReference type="Proteomes" id="UP000287969">
    <property type="component" value="Chromosome"/>
</dbReference>
<dbReference type="InterPro" id="IPR050447">
    <property type="entry name" value="Erg6_SMT_methyltransf"/>
</dbReference>
<keyword evidence="3" id="KW-0489">Methyltransferase</keyword>
<gene>
    <name evidence="3" type="ORF">EQM13_15655</name>
</gene>
<evidence type="ECO:0000259" key="2">
    <source>
        <dbReference type="Pfam" id="PF08241"/>
    </source>
</evidence>
<dbReference type="InterPro" id="IPR013216">
    <property type="entry name" value="Methyltransf_11"/>
</dbReference>
<protein>
    <submittedName>
        <fullName evidence="3">Class I SAM-dependent methyltransferase</fullName>
    </submittedName>
</protein>
<organism evidence="3 4">
    <name type="scientific">Acidilutibacter cellobiosedens</name>
    <dbReference type="NCBI Taxonomy" id="2507161"/>
    <lineage>
        <taxon>Bacteria</taxon>
        <taxon>Bacillati</taxon>
        <taxon>Bacillota</taxon>
        <taxon>Tissierellia</taxon>
        <taxon>Tissierellales</taxon>
        <taxon>Acidilutibacteraceae</taxon>
        <taxon>Acidilutibacter</taxon>
    </lineage>
</organism>
<dbReference type="AlphaFoldDB" id="A0A410QFW5"/>
<proteinExistence type="predicted"/>
<reference evidence="4" key="1">
    <citation type="submission" date="2019-01" db="EMBL/GenBank/DDBJ databases">
        <title>Draft genomes of a novel of Sporanaerobacter strains.</title>
        <authorList>
            <person name="Ma S."/>
        </authorList>
    </citation>
    <scope>NUCLEOTIDE SEQUENCE [LARGE SCALE GENOMIC DNA]</scope>
    <source>
        <strain evidence="4">NJN-17</strain>
    </source>
</reference>
<sequence>MMSMENQNASEKNVFNWIEEKLMPKSCTSEEFIYNEMESQSEYSLPIIYQPFDASKISHWKDRGQLYDFLYSTDGEGKILLDFGPGDGWPSLIVAPYVKKVIGIDSSVKRIEVCTENAKRMGITNAEFIKYTVGTKLPFDDNTFDGIMAASSIEQTPDPKKTVEELYRVLKPKGRLRIYYEALSGYRNGQEQDIWISEIKDNLCKIILYNRNIEKEYAVQYALTIAMSKKEVVKQLSAEGEVSFNQITVPYLEGIKHKIINSQVCKTIHPSGRTFVSWLKDIGFGKIIPTYNGGIAAAKLFDQYSDKDRPKDLASIDGIIKKVVSVAVQFEAPTYIDPFITAIK</sequence>
<dbReference type="CDD" id="cd02440">
    <property type="entry name" value="AdoMet_MTases"/>
    <property type="match status" value="1"/>
</dbReference>
<dbReference type="Pfam" id="PF08241">
    <property type="entry name" value="Methyltransf_11"/>
    <property type="match status" value="1"/>
</dbReference>
<dbReference type="EMBL" id="CP035282">
    <property type="protein sequence ID" value="QAT62900.1"/>
    <property type="molecule type" value="Genomic_DNA"/>
</dbReference>
<evidence type="ECO:0000313" key="4">
    <source>
        <dbReference type="Proteomes" id="UP000287969"/>
    </source>
</evidence>
<dbReference type="Gene3D" id="3.40.50.150">
    <property type="entry name" value="Vaccinia Virus protein VP39"/>
    <property type="match status" value="1"/>
</dbReference>
<accession>A0A410QFW5</accession>
<name>A0A410QFW5_9FIRM</name>
<keyword evidence="4" id="KW-1185">Reference proteome</keyword>
<evidence type="ECO:0000256" key="1">
    <source>
        <dbReference type="ARBA" id="ARBA00022679"/>
    </source>
</evidence>
<dbReference type="PANTHER" id="PTHR44068">
    <property type="entry name" value="ZGC:194242"/>
    <property type="match status" value="1"/>
</dbReference>
<keyword evidence="1 3" id="KW-0808">Transferase</keyword>
<dbReference type="GO" id="GO:0032259">
    <property type="term" value="P:methylation"/>
    <property type="evidence" value="ECO:0007669"/>
    <property type="project" value="UniProtKB-KW"/>
</dbReference>
<dbReference type="OrthoDB" id="9808140at2"/>
<dbReference type="PANTHER" id="PTHR44068:SF11">
    <property type="entry name" value="GERANYL DIPHOSPHATE 2-C-METHYLTRANSFERASE"/>
    <property type="match status" value="1"/>
</dbReference>